<dbReference type="InterPro" id="IPR009818">
    <property type="entry name" value="PAM2_motif"/>
</dbReference>
<dbReference type="Pfam" id="PF06741">
    <property type="entry name" value="LsmAD"/>
    <property type="match status" value="1"/>
</dbReference>
<feature type="compositionally biased region" description="Polar residues" evidence="2">
    <location>
        <begin position="605"/>
        <end position="619"/>
    </location>
</feature>
<feature type="compositionally biased region" description="Low complexity" evidence="2">
    <location>
        <begin position="387"/>
        <end position="403"/>
    </location>
</feature>
<feature type="compositionally biased region" description="Basic and acidic residues" evidence="2">
    <location>
        <begin position="258"/>
        <end position="287"/>
    </location>
</feature>
<feature type="compositionally biased region" description="Basic and acidic residues" evidence="2">
    <location>
        <begin position="501"/>
        <end position="515"/>
    </location>
</feature>
<keyword evidence="5" id="KW-1185">Reference proteome</keyword>
<feature type="compositionally biased region" description="Low complexity" evidence="2">
    <location>
        <begin position="428"/>
        <end position="450"/>
    </location>
</feature>
<evidence type="ECO:0000259" key="3">
    <source>
        <dbReference type="PROSITE" id="PS52002"/>
    </source>
</evidence>
<sequence length="1037" mass="110693">MSMKAGGNRSKPGGGNTAGAAATASGAGGSGGGRQNLGRGRHSGKGPAAVIFNGVYANMRMVHVLTSVVGTKCELKVKNGAVYEGVFKTYGPECDLVLDAAHRKSPEPSIAPRKEDIVESIIFKASDVVVVTFKDVDLNFARKVSSDTDNFTDAAVSGKINGEHKEKDLEPWDGGETHNSDSLESLDTDVSNGWDPNDMFKYNEEKYGVLSTYDSSLSTYTVPLERDNSEEFLKREARAAQLAEEIEASATYKARVALENDERSEEEKYTAVVRGERETHTLSRENKYIPPGQRNREAMSWGPGRQNSPRLAQGSAGPQTPRPGPHDYSPSSGADQRVVNGGPPRMSPKSQRTPRAHRVPPCRTTGGPSGVDLISHNAPGEVPVTPPTRSSSSGGTWSSVVSGAHRPRSPRQNSMGGASSLPAPQTGTAPVETVAAATSASSPTAASPASNMVAASGDAKECRVHETRQTSPTANKENIKPLDSSPSITRTVCKGPPSMAPDHRKQIDNLKKFSVDFRLQSSSNPDPAFDQMTKPPRDPTDKPKELPLDKASKVGREGTEDGGVGIAAGAPVGASAPSAANASKPGSPAALSLSAPDQKRAGLDVTSQGVQTTATSSFSGPKHEEKEEKKEAVQDQVRKSTLNPNANEFKPRFNTQPKPANTPTPPRPQGQPSPSIVVQQPQTVYGQTVCFPQMYPLTPVSPGVQSPAMYQVQMPHMTVSQSKPYRPGKVPNMPQQRSDQHHPPGTPTMMHPASAAGPPIVAQSPAYSAQYFTCSPQQFTSQPLVQQMTHYQSQAQHVFSPVMQGSARMMAPPTHGQPTLVSSSTTQYPEQTHTMYVSQGPMPQQYPHPNATLHPHPQHPQPSATPTGQGQQVGQQQHGGPPNHPAASPVQHQQHQQAAAAAAQALHLANQPQQQQMYSALAPTPPSMTPGPNPQSPQASFPSAQQTVYIHPQQVQHGYNHNHMAHVQQAHMQSGMVQSHHPGQTHPTMMLMATQGPPGGPQPPMPQNALNPIPVSSTTHFSYLAHPQVQAHHQQQL</sequence>
<feature type="region of interest" description="Disordered" evidence="2">
    <location>
        <begin position="258"/>
        <end position="676"/>
    </location>
</feature>
<reference evidence="4" key="1">
    <citation type="submission" date="2025-08" db="UniProtKB">
        <authorList>
            <consortium name="Ensembl"/>
        </authorList>
    </citation>
    <scope>IDENTIFICATION</scope>
</reference>
<feature type="compositionally biased region" description="Polar residues" evidence="2">
    <location>
        <begin position="816"/>
        <end position="837"/>
    </location>
</feature>
<evidence type="ECO:0000313" key="5">
    <source>
        <dbReference type="Proteomes" id="UP000694565"/>
    </source>
</evidence>
<feature type="compositionally biased region" description="Basic and acidic residues" evidence="2">
    <location>
        <begin position="162"/>
        <end position="181"/>
    </location>
</feature>
<evidence type="ECO:0000256" key="2">
    <source>
        <dbReference type="SAM" id="MobiDB-lite"/>
    </source>
</evidence>
<feature type="compositionally biased region" description="Polar residues" evidence="2">
    <location>
        <begin position="410"/>
        <end position="427"/>
    </location>
</feature>
<evidence type="ECO:0000256" key="1">
    <source>
        <dbReference type="ARBA" id="ARBA00007503"/>
    </source>
</evidence>
<dbReference type="SMART" id="SM01272">
    <property type="entry name" value="LsmAD"/>
    <property type="match status" value="1"/>
</dbReference>
<feature type="domain" description="Sm" evidence="3">
    <location>
        <begin position="60"/>
        <end position="137"/>
    </location>
</feature>
<dbReference type="GeneTree" id="ENSGT00940000156812"/>
<protein>
    <submittedName>
        <fullName evidence="4">Ataxin 2</fullName>
    </submittedName>
</protein>
<dbReference type="PANTHER" id="PTHR12854">
    <property type="entry name" value="ATAXIN 2-RELATED"/>
    <property type="match status" value="1"/>
</dbReference>
<feature type="compositionally biased region" description="Low complexity" evidence="2">
    <location>
        <begin position="567"/>
        <end position="590"/>
    </location>
</feature>
<organism evidence="4 5">
    <name type="scientific">Cyclopterus lumpus</name>
    <name type="common">Lumpsucker</name>
    <dbReference type="NCBI Taxonomy" id="8103"/>
    <lineage>
        <taxon>Eukaryota</taxon>
        <taxon>Metazoa</taxon>
        <taxon>Chordata</taxon>
        <taxon>Craniata</taxon>
        <taxon>Vertebrata</taxon>
        <taxon>Euteleostomi</taxon>
        <taxon>Actinopterygii</taxon>
        <taxon>Neopterygii</taxon>
        <taxon>Teleostei</taxon>
        <taxon>Neoteleostei</taxon>
        <taxon>Acanthomorphata</taxon>
        <taxon>Eupercaria</taxon>
        <taxon>Perciformes</taxon>
        <taxon>Cottioidei</taxon>
        <taxon>Cottales</taxon>
        <taxon>Cyclopteridae</taxon>
        <taxon>Cyclopterus</taxon>
    </lineage>
</organism>
<reference evidence="4" key="2">
    <citation type="submission" date="2025-09" db="UniProtKB">
        <authorList>
            <consortium name="Ensembl"/>
        </authorList>
    </citation>
    <scope>IDENTIFICATION</scope>
</reference>
<dbReference type="Proteomes" id="UP000694565">
    <property type="component" value="Unplaced"/>
</dbReference>
<dbReference type="GO" id="GO:0003729">
    <property type="term" value="F:mRNA binding"/>
    <property type="evidence" value="ECO:0007669"/>
    <property type="project" value="TreeGrafter"/>
</dbReference>
<dbReference type="Pfam" id="PF14438">
    <property type="entry name" value="SM-ATX"/>
    <property type="match status" value="1"/>
</dbReference>
<feature type="region of interest" description="Disordered" evidence="2">
    <location>
        <begin position="1"/>
        <end position="43"/>
    </location>
</feature>
<feature type="region of interest" description="Disordered" evidence="2">
    <location>
        <begin position="729"/>
        <end position="751"/>
    </location>
</feature>
<evidence type="ECO:0000313" key="4">
    <source>
        <dbReference type="Ensembl" id="ENSCLMP00005026258.1"/>
    </source>
</evidence>
<gene>
    <name evidence="4" type="primary">atxn2</name>
</gene>
<comment type="similarity">
    <text evidence="1">Belongs to the ataxin-2 family.</text>
</comment>
<dbReference type="InterPro" id="IPR009604">
    <property type="entry name" value="LsmAD_domain"/>
</dbReference>
<dbReference type="GO" id="GO:0010494">
    <property type="term" value="C:cytoplasmic stress granule"/>
    <property type="evidence" value="ECO:0007669"/>
    <property type="project" value="TreeGrafter"/>
</dbReference>
<dbReference type="InterPro" id="IPR047575">
    <property type="entry name" value="Sm"/>
</dbReference>
<dbReference type="InterPro" id="IPR025852">
    <property type="entry name" value="SM_dom_ATX"/>
</dbReference>
<feature type="region of interest" description="Disordered" evidence="2">
    <location>
        <begin position="807"/>
        <end position="944"/>
    </location>
</feature>
<dbReference type="AlphaFoldDB" id="A0A8C2ZET6"/>
<name>A0A8C2ZET6_CYCLU</name>
<accession>A0A8C2ZET6</accession>
<dbReference type="GO" id="GO:0034063">
    <property type="term" value="P:stress granule assembly"/>
    <property type="evidence" value="ECO:0007669"/>
    <property type="project" value="TreeGrafter"/>
</dbReference>
<dbReference type="Pfam" id="PF07145">
    <property type="entry name" value="PAM2"/>
    <property type="match status" value="1"/>
</dbReference>
<feature type="compositionally biased region" description="Pro residues" evidence="2">
    <location>
        <begin position="923"/>
        <end position="935"/>
    </location>
</feature>
<feature type="compositionally biased region" description="Low complexity" evidence="2">
    <location>
        <begin position="868"/>
        <end position="916"/>
    </location>
</feature>
<dbReference type="Ensembl" id="ENSCLMT00005027415.1">
    <property type="protein sequence ID" value="ENSCLMP00005026258.1"/>
    <property type="gene ID" value="ENSCLMG00005011905.1"/>
</dbReference>
<feature type="compositionally biased region" description="Basic and acidic residues" evidence="2">
    <location>
        <begin position="621"/>
        <end position="638"/>
    </location>
</feature>
<dbReference type="PROSITE" id="PS52002">
    <property type="entry name" value="SM"/>
    <property type="match status" value="1"/>
</dbReference>
<feature type="compositionally biased region" description="Basic and acidic residues" evidence="2">
    <location>
        <begin position="535"/>
        <end position="559"/>
    </location>
</feature>
<feature type="compositionally biased region" description="Gly residues" evidence="2">
    <location>
        <begin position="26"/>
        <end position="35"/>
    </location>
</feature>
<dbReference type="InterPro" id="IPR045117">
    <property type="entry name" value="ATXN2-like"/>
</dbReference>
<proteinExistence type="inferred from homology"/>
<feature type="region of interest" description="Disordered" evidence="2">
    <location>
        <begin position="162"/>
        <end position="190"/>
    </location>
</feature>
<dbReference type="PANTHER" id="PTHR12854:SF11">
    <property type="entry name" value="ATAXIN-2"/>
    <property type="match status" value="1"/>
</dbReference>
<feature type="compositionally biased region" description="Basic and acidic residues" evidence="2">
    <location>
        <begin position="458"/>
        <end position="468"/>
    </location>
</feature>
<feature type="compositionally biased region" description="Pro residues" evidence="2">
    <location>
        <begin position="660"/>
        <end position="671"/>
    </location>
</feature>